<dbReference type="InterPro" id="IPR008928">
    <property type="entry name" value="6-hairpin_glycosidase_sf"/>
</dbReference>
<organism evidence="2 3">
    <name type="scientific">Granulicella aggregans</name>
    <dbReference type="NCBI Taxonomy" id="474949"/>
    <lineage>
        <taxon>Bacteria</taxon>
        <taxon>Pseudomonadati</taxon>
        <taxon>Acidobacteriota</taxon>
        <taxon>Terriglobia</taxon>
        <taxon>Terriglobales</taxon>
        <taxon>Acidobacteriaceae</taxon>
        <taxon>Granulicella</taxon>
    </lineage>
</organism>
<keyword evidence="3" id="KW-1185">Reference proteome</keyword>
<evidence type="ECO:0000256" key="1">
    <source>
        <dbReference type="SAM" id="SignalP"/>
    </source>
</evidence>
<feature type="chain" id="PRO_5031506635" evidence="1">
    <location>
        <begin position="23"/>
        <end position="375"/>
    </location>
</feature>
<proteinExistence type="predicted"/>
<dbReference type="PANTHER" id="PTHR47791:SF1">
    <property type="entry name" value="ENDO MANNANASE, GH76 FAMILY (EUROFUNG)"/>
    <property type="match status" value="1"/>
</dbReference>
<dbReference type="RefSeq" id="WP_246408559.1">
    <property type="nucleotide sequence ID" value="NZ_JACHIP010000001.1"/>
</dbReference>
<dbReference type="InterPro" id="IPR053169">
    <property type="entry name" value="MUG_Protein"/>
</dbReference>
<dbReference type="Pfam" id="PF03663">
    <property type="entry name" value="Glyco_hydro_76"/>
    <property type="match status" value="1"/>
</dbReference>
<dbReference type="SUPFAM" id="SSF48208">
    <property type="entry name" value="Six-hairpin glycosidases"/>
    <property type="match status" value="1"/>
</dbReference>
<name>A0A7W7ZA71_9BACT</name>
<reference evidence="2 3" key="1">
    <citation type="submission" date="2020-08" db="EMBL/GenBank/DDBJ databases">
        <title>Genomic Encyclopedia of Type Strains, Phase IV (KMG-V): Genome sequencing to study the core and pangenomes of soil and plant-associated prokaryotes.</title>
        <authorList>
            <person name="Whitman W."/>
        </authorList>
    </citation>
    <scope>NUCLEOTIDE SEQUENCE [LARGE SCALE GENOMIC DNA]</scope>
    <source>
        <strain evidence="2 3">M8UP14</strain>
    </source>
</reference>
<evidence type="ECO:0000313" key="3">
    <source>
        <dbReference type="Proteomes" id="UP000540989"/>
    </source>
</evidence>
<keyword evidence="1" id="KW-0732">Signal</keyword>
<dbReference type="Proteomes" id="UP000540989">
    <property type="component" value="Unassembled WGS sequence"/>
</dbReference>
<protein>
    <submittedName>
        <fullName evidence="2">Putative alpha-1,6-mannanase (GH76 family)</fullName>
    </submittedName>
</protein>
<dbReference type="EMBL" id="JACHIP010000001">
    <property type="protein sequence ID" value="MBB5055601.1"/>
    <property type="molecule type" value="Genomic_DNA"/>
</dbReference>
<feature type="signal peptide" evidence="1">
    <location>
        <begin position="1"/>
        <end position="22"/>
    </location>
</feature>
<dbReference type="GO" id="GO:0005975">
    <property type="term" value="P:carbohydrate metabolic process"/>
    <property type="evidence" value="ECO:0007669"/>
    <property type="project" value="InterPro"/>
</dbReference>
<evidence type="ECO:0000313" key="2">
    <source>
        <dbReference type="EMBL" id="MBB5055601.1"/>
    </source>
</evidence>
<accession>A0A7W7ZA71</accession>
<comment type="caution">
    <text evidence="2">The sequence shown here is derived from an EMBL/GenBank/DDBJ whole genome shotgun (WGS) entry which is preliminary data.</text>
</comment>
<gene>
    <name evidence="2" type="ORF">HDF16_000270</name>
</gene>
<dbReference type="InterPro" id="IPR005198">
    <property type="entry name" value="Glyco_hydro_76"/>
</dbReference>
<dbReference type="AlphaFoldDB" id="A0A7W7ZA71"/>
<dbReference type="PANTHER" id="PTHR47791">
    <property type="entry name" value="MEIOTICALLY UP-REGULATED GENE 191 PROTEIN"/>
    <property type="match status" value="1"/>
</dbReference>
<sequence>MKDLTRRAGSLLLVAASLIGCASHTLKNTATAVRQVDNRDLRRASDAMAALLRSYVPSTGLYETTGWWNSANATTTVADYARVSGKRVEYEVTLANTFTVAQKQGAGFLNKFYDDEGWWALAWIDAYDLTGDKRYLEMAESIFKDMAGGWDDTCGGGIWWSKDRQYKNAIANELFLSVGAHLANRTRGAERRQYAAWSRRELKWFRGTGMINGQGLINDGLGKAKDQTSGAGCANNGQTTWTYNQGVILGGLAEMSKAGHAAEELKLAREITHSAIAHLADKDGVLHDPCEPKCGDDGVQFKGIFVRNLAELYRVSQEPEFAAFVKGNAEAVWTKARGPEDRLGETWSGPYVAANAGAQSSALDALVGAVVVGSK</sequence>
<dbReference type="Gene3D" id="1.50.10.20">
    <property type="match status" value="1"/>
</dbReference>
<dbReference type="PROSITE" id="PS51257">
    <property type="entry name" value="PROKAR_LIPOPROTEIN"/>
    <property type="match status" value="1"/>
</dbReference>